<sequence>MLRGKRNRIIADYDIGLTDDWYPVDLDPETSSRWPRGLAGELGLEGEAKERLAERLATIQETMRRMPTPHLTTAVWIPEPTSGEVASILGFGLVTLADDQGPEVYLEALSSDEGRRELGVEFQNVQTWTAPVNAGFAVGAYNLIAHTELGEETRVEERTVIGVFPPRSREMIECIFTAQSITSYDDIIQETMALVATIDVQLERA</sequence>
<organism evidence="1 2">
    <name type="scientific">Mycetocola zhujimingii</name>
    <dbReference type="NCBI Taxonomy" id="2079792"/>
    <lineage>
        <taxon>Bacteria</taxon>
        <taxon>Bacillati</taxon>
        <taxon>Actinomycetota</taxon>
        <taxon>Actinomycetes</taxon>
        <taxon>Micrococcales</taxon>
        <taxon>Microbacteriaceae</taxon>
        <taxon>Mycetocola</taxon>
    </lineage>
</organism>
<dbReference type="RefSeq" id="WP_108963533.1">
    <property type="nucleotide sequence ID" value="NZ_QEFB01000014.1"/>
</dbReference>
<gene>
    <name evidence="1" type="ORF">DF223_13120</name>
</gene>
<protein>
    <submittedName>
        <fullName evidence="1">Uncharacterized protein</fullName>
    </submittedName>
</protein>
<name>A0A2U1TB51_9MICO</name>
<dbReference type="EMBL" id="QEFB01000014">
    <property type="protein sequence ID" value="PWC06104.1"/>
    <property type="molecule type" value="Genomic_DNA"/>
</dbReference>
<dbReference type="AlphaFoldDB" id="A0A2U1TB51"/>
<accession>A0A2U1TB51</accession>
<evidence type="ECO:0000313" key="2">
    <source>
        <dbReference type="Proteomes" id="UP000244962"/>
    </source>
</evidence>
<evidence type="ECO:0000313" key="1">
    <source>
        <dbReference type="EMBL" id="PWC06104.1"/>
    </source>
</evidence>
<reference evidence="2" key="1">
    <citation type="submission" date="2018-04" db="EMBL/GenBank/DDBJ databases">
        <authorList>
            <person name="Liu S."/>
            <person name="Wang Z."/>
            <person name="Li J."/>
        </authorList>
    </citation>
    <scope>NUCLEOTIDE SEQUENCE [LARGE SCALE GENOMIC DNA]</scope>
    <source>
        <strain evidence="2">622</strain>
    </source>
</reference>
<proteinExistence type="predicted"/>
<dbReference type="Proteomes" id="UP000244962">
    <property type="component" value="Unassembled WGS sequence"/>
</dbReference>
<keyword evidence="2" id="KW-1185">Reference proteome</keyword>
<comment type="caution">
    <text evidence="1">The sequence shown here is derived from an EMBL/GenBank/DDBJ whole genome shotgun (WGS) entry which is preliminary data.</text>
</comment>